<dbReference type="InterPro" id="IPR008258">
    <property type="entry name" value="Transglycosylase_SLT_dom_1"/>
</dbReference>
<dbReference type="KEGG" id="hoh:Hoch_5914"/>
<dbReference type="InterPro" id="IPR019734">
    <property type="entry name" value="TPR_rpt"/>
</dbReference>
<dbReference type="Pfam" id="PF13174">
    <property type="entry name" value="TPR_6"/>
    <property type="match status" value="1"/>
</dbReference>
<sequence>MVVATVLAVSQATCSSDDMTGAHASAGPQTPPSAAGSATALTPEMVAPFFDGDPVARAAAERFALEDWSGARDGFRAYLAETREPPLSERQQARARLLIAECDARLSAWAPAAAGFEQALAQFPKLADYLHYQAARGFYFAHDSERAMTHARKVAPKSITGADAAMLVGDLLRGDELWDQVAAHYRGYLDGGVHRTRRAEARYRLAQALDQRTQIGEALTHYRTLTIHVPLSSWGQKAQERIDALLPTQPESENARIRSMNASEYIARGMAYFDAMRNPLSEADFAAALSTSDITPSEHCVAAFHRAQSVFKARDRKRAAPLFDEAIAACASAHNLDLQVKSAYQAGRSYAFEGQHQIAIARYQQAETIDPSHTYVDDARLRQAEEYTSLDDQDTVTLLLASIPEKYPEGDMRAEALWRLGWRAFSEARYEEAVGWLQKQIDTMPIDPNWWAEGQAQYWQGRALAELGRADDSIASYRAAVLRYPLSYYALLALNRLRENHPEAFANLRAELTQVPAREGEEAEAGAFHFRPRPVYQTPGFERALTFLRLGLGTPAEAELRRIGLELPSGREPVTDPDRADKAWATVFLYDRAGNYALSHWPTRYNLVEYKRSWPAGANAERWKIAYPRAYWDLIHKHASANGFPGELLMGIVREESAFSPLLESYANAVGLTQLIFPTARRFAQGTGIEVSRETLRDPEKNLTIGARFLSFLWTKWNGYVPLIPPSYNAGEGAVARWLRARGELPADAWVESIPADQPRGYTKRVLSSYFTYTYLYRGEIPAIANVISEPIRQEAR</sequence>
<dbReference type="InterPro" id="IPR011990">
    <property type="entry name" value="TPR-like_helical_dom_sf"/>
</dbReference>
<evidence type="ECO:0000313" key="5">
    <source>
        <dbReference type="Proteomes" id="UP000001880"/>
    </source>
</evidence>
<reference evidence="4 5" key="1">
    <citation type="journal article" date="2010" name="Stand. Genomic Sci.">
        <title>Complete genome sequence of Haliangium ochraceum type strain (SMP-2).</title>
        <authorList>
            <consortium name="US DOE Joint Genome Institute (JGI-PGF)"/>
            <person name="Ivanova N."/>
            <person name="Daum C."/>
            <person name="Lang E."/>
            <person name="Abt B."/>
            <person name="Kopitz M."/>
            <person name="Saunders E."/>
            <person name="Lapidus A."/>
            <person name="Lucas S."/>
            <person name="Glavina Del Rio T."/>
            <person name="Nolan M."/>
            <person name="Tice H."/>
            <person name="Copeland A."/>
            <person name="Cheng J.F."/>
            <person name="Chen F."/>
            <person name="Bruce D."/>
            <person name="Goodwin L."/>
            <person name="Pitluck S."/>
            <person name="Mavromatis K."/>
            <person name="Pati A."/>
            <person name="Mikhailova N."/>
            <person name="Chen A."/>
            <person name="Palaniappan K."/>
            <person name="Land M."/>
            <person name="Hauser L."/>
            <person name="Chang Y.J."/>
            <person name="Jeffries C.D."/>
            <person name="Detter J.C."/>
            <person name="Brettin T."/>
            <person name="Rohde M."/>
            <person name="Goker M."/>
            <person name="Bristow J."/>
            <person name="Markowitz V."/>
            <person name="Eisen J.A."/>
            <person name="Hugenholtz P."/>
            <person name="Kyrpides N.C."/>
            <person name="Klenk H.P."/>
        </authorList>
    </citation>
    <scope>NUCLEOTIDE SEQUENCE [LARGE SCALE GENOMIC DNA]</scope>
    <source>
        <strain evidence="5">DSM 14365 / CIP 107738 / JCM 11303 / AJ 13395 / SMP-2</strain>
    </source>
</reference>
<dbReference type="CDD" id="cd13401">
    <property type="entry name" value="Slt70-like"/>
    <property type="match status" value="1"/>
</dbReference>
<protein>
    <submittedName>
        <fullName evidence="4">Lytic transglycosylase catalytic</fullName>
    </submittedName>
</protein>
<dbReference type="PANTHER" id="PTHR37423:SF2">
    <property type="entry name" value="MEMBRANE-BOUND LYTIC MUREIN TRANSGLYCOSYLASE C"/>
    <property type="match status" value="1"/>
</dbReference>
<evidence type="ECO:0000259" key="3">
    <source>
        <dbReference type="Pfam" id="PF01464"/>
    </source>
</evidence>
<dbReference type="CAZy" id="GH23">
    <property type="family name" value="Glycoside Hydrolase Family 23"/>
</dbReference>
<dbReference type="RefSeq" id="WP_012830981.1">
    <property type="nucleotide sequence ID" value="NC_013440.1"/>
</dbReference>
<dbReference type="HOGENOM" id="CLU_013746_1_1_7"/>
<dbReference type="eggNOG" id="COG0741">
    <property type="taxonomic scope" value="Bacteria"/>
</dbReference>
<dbReference type="SMART" id="SM00028">
    <property type="entry name" value="TPR"/>
    <property type="match status" value="6"/>
</dbReference>
<dbReference type="SUPFAM" id="SSF53955">
    <property type="entry name" value="Lysozyme-like"/>
    <property type="match status" value="1"/>
</dbReference>
<evidence type="ECO:0000313" key="4">
    <source>
        <dbReference type="EMBL" id="ACY18389.1"/>
    </source>
</evidence>
<accession>D0LIN3</accession>
<dbReference type="InterPro" id="IPR023346">
    <property type="entry name" value="Lysozyme-like_dom_sf"/>
</dbReference>
<keyword evidence="5" id="KW-1185">Reference proteome</keyword>
<feature type="domain" description="Transglycosylase SLT" evidence="3">
    <location>
        <begin position="634"/>
        <end position="749"/>
    </location>
</feature>
<proteinExistence type="inferred from homology"/>
<evidence type="ECO:0000256" key="2">
    <source>
        <dbReference type="PROSITE-ProRule" id="PRU00339"/>
    </source>
</evidence>
<dbReference type="Gene3D" id="1.10.530.10">
    <property type="match status" value="1"/>
</dbReference>
<gene>
    <name evidence="4" type="ordered locus">Hoch_5914</name>
</gene>
<name>D0LIN3_HALO1</name>
<dbReference type="PROSITE" id="PS50005">
    <property type="entry name" value="TPR"/>
    <property type="match status" value="1"/>
</dbReference>
<evidence type="ECO:0000256" key="1">
    <source>
        <dbReference type="ARBA" id="ARBA00007734"/>
    </source>
</evidence>
<dbReference type="SUPFAM" id="SSF48452">
    <property type="entry name" value="TPR-like"/>
    <property type="match status" value="3"/>
</dbReference>
<dbReference type="eggNOG" id="COG0457">
    <property type="taxonomic scope" value="Bacteria"/>
</dbReference>
<feature type="repeat" description="TPR" evidence="2">
    <location>
        <begin position="340"/>
        <end position="373"/>
    </location>
</feature>
<dbReference type="STRING" id="502025.Hoch_5914"/>
<dbReference type="Pfam" id="PF01464">
    <property type="entry name" value="SLT"/>
    <property type="match status" value="1"/>
</dbReference>
<dbReference type="AlphaFoldDB" id="D0LIN3"/>
<dbReference type="PANTHER" id="PTHR37423">
    <property type="entry name" value="SOLUBLE LYTIC MUREIN TRANSGLYCOSYLASE-RELATED"/>
    <property type="match status" value="1"/>
</dbReference>
<keyword evidence="2" id="KW-0802">TPR repeat</keyword>
<comment type="similarity">
    <text evidence="1">Belongs to the transglycosylase Slt family.</text>
</comment>
<dbReference type="Proteomes" id="UP000001880">
    <property type="component" value="Chromosome"/>
</dbReference>
<dbReference type="Gene3D" id="1.25.40.10">
    <property type="entry name" value="Tetratricopeptide repeat domain"/>
    <property type="match status" value="3"/>
</dbReference>
<organism evidence="4 5">
    <name type="scientific">Haliangium ochraceum (strain DSM 14365 / JCM 11303 / SMP-2)</name>
    <dbReference type="NCBI Taxonomy" id="502025"/>
    <lineage>
        <taxon>Bacteria</taxon>
        <taxon>Pseudomonadati</taxon>
        <taxon>Myxococcota</taxon>
        <taxon>Polyangia</taxon>
        <taxon>Haliangiales</taxon>
        <taxon>Kofleriaceae</taxon>
        <taxon>Haliangium</taxon>
    </lineage>
</organism>
<dbReference type="EMBL" id="CP001804">
    <property type="protein sequence ID" value="ACY18389.1"/>
    <property type="molecule type" value="Genomic_DNA"/>
</dbReference>